<name>A0A0C3KEC4_9AGAM</name>
<evidence type="ECO:0000313" key="2">
    <source>
        <dbReference type="Proteomes" id="UP000054248"/>
    </source>
</evidence>
<keyword evidence="2" id="KW-1185">Reference proteome</keyword>
<reference evidence="1 2" key="1">
    <citation type="submission" date="2014-04" db="EMBL/GenBank/DDBJ databases">
        <authorList>
            <consortium name="DOE Joint Genome Institute"/>
            <person name="Kuo A."/>
            <person name="Girlanda M."/>
            <person name="Perotto S."/>
            <person name="Kohler A."/>
            <person name="Nagy L.G."/>
            <person name="Floudas D."/>
            <person name="Copeland A."/>
            <person name="Barry K.W."/>
            <person name="Cichocki N."/>
            <person name="Veneault-Fourrey C."/>
            <person name="LaButti K."/>
            <person name="Lindquist E.A."/>
            <person name="Lipzen A."/>
            <person name="Lundell T."/>
            <person name="Morin E."/>
            <person name="Murat C."/>
            <person name="Sun H."/>
            <person name="Tunlid A."/>
            <person name="Henrissat B."/>
            <person name="Grigoriev I.V."/>
            <person name="Hibbett D.S."/>
            <person name="Martin F."/>
            <person name="Nordberg H.P."/>
            <person name="Cantor M.N."/>
            <person name="Hua S.X."/>
        </authorList>
    </citation>
    <scope>NUCLEOTIDE SEQUENCE [LARGE SCALE GENOMIC DNA]</scope>
    <source>
        <strain evidence="1 2">MUT 4182</strain>
    </source>
</reference>
<evidence type="ECO:0000313" key="1">
    <source>
        <dbReference type="EMBL" id="KIO19803.1"/>
    </source>
</evidence>
<accession>A0A0C3KEC4</accession>
<organism evidence="1 2">
    <name type="scientific">Tulasnella calospora MUT 4182</name>
    <dbReference type="NCBI Taxonomy" id="1051891"/>
    <lineage>
        <taxon>Eukaryota</taxon>
        <taxon>Fungi</taxon>
        <taxon>Dikarya</taxon>
        <taxon>Basidiomycota</taxon>
        <taxon>Agaricomycotina</taxon>
        <taxon>Agaricomycetes</taxon>
        <taxon>Cantharellales</taxon>
        <taxon>Tulasnellaceae</taxon>
        <taxon>Tulasnella</taxon>
    </lineage>
</organism>
<sequence>MEMDALSAPMCCRNYMSALFKIRLVAELWKETLDGSPCVWAIASSTLPVQQNASNIQRSGEWPLTIHYIELPASLECQREILSNIIFLQLTKPTLSRWKVAYFDKVEIDAVFQPLDRSATLLQELSIHSQTFISPGTEHYLFGGQLPNIRHLDLEGISLPASLVPFGGLTFLELGQVFDEGIAADRLFDIVEGNPGLEHLSLAGLGLQISPALATKATI</sequence>
<protein>
    <submittedName>
        <fullName evidence="1">Uncharacterized protein</fullName>
    </submittedName>
</protein>
<proteinExistence type="predicted"/>
<reference evidence="2" key="2">
    <citation type="submission" date="2015-01" db="EMBL/GenBank/DDBJ databases">
        <title>Evolutionary Origins and Diversification of the Mycorrhizal Mutualists.</title>
        <authorList>
            <consortium name="DOE Joint Genome Institute"/>
            <consortium name="Mycorrhizal Genomics Consortium"/>
            <person name="Kohler A."/>
            <person name="Kuo A."/>
            <person name="Nagy L.G."/>
            <person name="Floudas D."/>
            <person name="Copeland A."/>
            <person name="Barry K.W."/>
            <person name="Cichocki N."/>
            <person name="Veneault-Fourrey C."/>
            <person name="LaButti K."/>
            <person name="Lindquist E.A."/>
            <person name="Lipzen A."/>
            <person name="Lundell T."/>
            <person name="Morin E."/>
            <person name="Murat C."/>
            <person name="Riley R."/>
            <person name="Ohm R."/>
            <person name="Sun H."/>
            <person name="Tunlid A."/>
            <person name="Henrissat B."/>
            <person name="Grigoriev I.V."/>
            <person name="Hibbett D.S."/>
            <person name="Martin F."/>
        </authorList>
    </citation>
    <scope>NUCLEOTIDE SEQUENCE [LARGE SCALE GENOMIC DNA]</scope>
    <source>
        <strain evidence="2">MUT 4182</strain>
    </source>
</reference>
<dbReference type="EMBL" id="KN823202">
    <property type="protein sequence ID" value="KIO19803.1"/>
    <property type="molecule type" value="Genomic_DNA"/>
</dbReference>
<feature type="non-terminal residue" evidence="1">
    <location>
        <position position="219"/>
    </location>
</feature>
<dbReference type="AlphaFoldDB" id="A0A0C3KEC4"/>
<gene>
    <name evidence="1" type="ORF">M407DRAFT_30550</name>
</gene>
<dbReference type="OrthoDB" id="3214571at2759"/>
<dbReference type="SUPFAM" id="SSF52047">
    <property type="entry name" value="RNI-like"/>
    <property type="match status" value="1"/>
</dbReference>
<dbReference type="Proteomes" id="UP000054248">
    <property type="component" value="Unassembled WGS sequence"/>
</dbReference>
<dbReference type="HOGENOM" id="CLU_1264305_0_0_1"/>